<gene>
    <name evidence="9" type="ORF">SPIROBIBN47_250085</name>
</gene>
<dbReference type="SUPFAM" id="SSF51905">
    <property type="entry name" value="FAD/NAD(P)-binding domain"/>
    <property type="match status" value="1"/>
</dbReference>
<dbReference type="PANTHER" id="PTHR43429:SF1">
    <property type="entry name" value="NAD(P)H SULFUR OXIDOREDUCTASE (COA-DEPENDENT)"/>
    <property type="match status" value="1"/>
</dbReference>
<feature type="domain" description="FAD/NAD(P)-binding" evidence="8">
    <location>
        <begin position="5"/>
        <end position="301"/>
    </location>
</feature>
<keyword evidence="5" id="KW-0560">Oxidoreductase</keyword>
<evidence type="ECO:0000256" key="4">
    <source>
        <dbReference type="ARBA" id="ARBA00022827"/>
    </source>
</evidence>
<dbReference type="Pfam" id="PF02852">
    <property type="entry name" value="Pyr_redox_dim"/>
    <property type="match status" value="1"/>
</dbReference>
<evidence type="ECO:0000313" key="9">
    <source>
        <dbReference type="EMBL" id="SLM12556.1"/>
    </source>
</evidence>
<evidence type="ECO:0000259" key="8">
    <source>
        <dbReference type="Pfam" id="PF07992"/>
    </source>
</evidence>
<dbReference type="EMBL" id="FWDM01000018">
    <property type="protein sequence ID" value="SLM12556.1"/>
    <property type="molecule type" value="Genomic_DNA"/>
</dbReference>
<evidence type="ECO:0000256" key="1">
    <source>
        <dbReference type="ARBA" id="ARBA00001974"/>
    </source>
</evidence>
<feature type="domain" description="Pyridine nucleotide-disulphide oxidoreductase dimerisation" evidence="7">
    <location>
        <begin position="327"/>
        <end position="428"/>
    </location>
</feature>
<dbReference type="PANTHER" id="PTHR43429">
    <property type="entry name" value="PYRIDINE NUCLEOTIDE-DISULFIDE OXIDOREDUCTASE DOMAIN-CONTAINING"/>
    <property type="match status" value="1"/>
</dbReference>
<dbReference type="AlphaFoldDB" id="A0A3P3XI69"/>
<dbReference type="SUPFAM" id="SSF55424">
    <property type="entry name" value="FAD/NAD-linked reductases, dimerisation (C-terminal) domain"/>
    <property type="match status" value="1"/>
</dbReference>
<name>A0A3P3XI69_9SPIR</name>
<evidence type="ECO:0000256" key="5">
    <source>
        <dbReference type="ARBA" id="ARBA00023002"/>
    </source>
</evidence>
<evidence type="ECO:0000259" key="7">
    <source>
        <dbReference type="Pfam" id="PF02852"/>
    </source>
</evidence>
<dbReference type="GO" id="GO:0016491">
    <property type="term" value="F:oxidoreductase activity"/>
    <property type="evidence" value="ECO:0007669"/>
    <property type="project" value="UniProtKB-KW"/>
</dbReference>
<proteinExistence type="inferred from homology"/>
<dbReference type="PRINTS" id="PR00411">
    <property type="entry name" value="PNDRDTASEI"/>
</dbReference>
<dbReference type="InterPro" id="IPR036188">
    <property type="entry name" value="FAD/NAD-bd_sf"/>
</dbReference>
<dbReference type="InterPro" id="IPR016156">
    <property type="entry name" value="FAD/NAD-linked_Rdtase_dimer_sf"/>
</dbReference>
<evidence type="ECO:0000256" key="3">
    <source>
        <dbReference type="ARBA" id="ARBA00022630"/>
    </source>
</evidence>
<protein>
    <submittedName>
        <fullName evidence="9">FAD-dependent pyridine nucleotide-disulfide oxidoreductase</fullName>
    </submittedName>
</protein>
<keyword evidence="4" id="KW-0274">FAD</keyword>
<dbReference type="InterPro" id="IPR023753">
    <property type="entry name" value="FAD/NAD-binding_dom"/>
</dbReference>
<accession>A0A3P3XI69</accession>
<reference evidence="9" key="1">
    <citation type="submission" date="2017-02" db="EMBL/GenBank/DDBJ databases">
        <authorList>
            <person name="Regsiter A."/>
            <person name="William W."/>
        </authorList>
    </citation>
    <scope>NUCLEOTIDE SEQUENCE</scope>
    <source>
        <strain evidence="9">Bib</strain>
    </source>
</reference>
<dbReference type="Gene3D" id="3.50.50.60">
    <property type="entry name" value="FAD/NAD(P)-binding domain"/>
    <property type="match status" value="2"/>
</dbReference>
<keyword evidence="6" id="KW-0676">Redox-active center</keyword>
<dbReference type="PRINTS" id="PR00368">
    <property type="entry name" value="FADPNR"/>
</dbReference>
<keyword evidence="3" id="KW-0285">Flavoprotein</keyword>
<dbReference type="InterPro" id="IPR004099">
    <property type="entry name" value="Pyr_nucl-diS_OxRdtase_dimer"/>
</dbReference>
<dbReference type="Pfam" id="PF07992">
    <property type="entry name" value="Pyr_redox_2"/>
    <property type="match status" value="1"/>
</dbReference>
<organism evidence="9">
    <name type="scientific">uncultured spirochete</name>
    <dbReference type="NCBI Taxonomy" id="156406"/>
    <lineage>
        <taxon>Bacteria</taxon>
        <taxon>Pseudomonadati</taxon>
        <taxon>Spirochaetota</taxon>
        <taxon>Spirochaetia</taxon>
        <taxon>Spirochaetales</taxon>
        <taxon>environmental samples</taxon>
    </lineage>
</organism>
<comment type="similarity">
    <text evidence="2">Belongs to the class-III pyridine nucleotide-disulfide oxidoreductase family.</text>
</comment>
<dbReference type="InterPro" id="IPR050260">
    <property type="entry name" value="FAD-bd_OxRdtase"/>
</dbReference>
<comment type="cofactor">
    <cofactor evidence="1">
        <name>FAD</name>
        <dbReference type="ChEBI" id="CHEBI:57692"/>
    </cofactor>
</comment>
<sequence>MKAVDVLVVGGSATGLVAATTAKSNYPEKSVAVIRKEEKVMIPCGIPYIFNTVGTSNNNILPDEGLVKLGVEIIVDEVLEINGKAKTCTTKNGLEIAYDKLILGTGSLPSVPRWLKGADLENVFTIPKNKDYLDQLQQKLQTMKKIVVVGAGFIGVEVSDELNKAGKEVTLVEILPHALGATFDEEFAAEAEALLIQRGVKLRTNIGIEEILGDKKVAQVKLNNGELLDADAVILSLGYQPNTELAKKMGLELNAFGFIKADQYRRTSMPDVFAAGDCAEKIDFSTGKISKVMLASTACSEARTAGLNLYELNTFATFRGTVGIYSTCIGDTAFGVAGLIEKTAAAEGFKIVVGSFTGVDRHPGKIPDAHKETVKLIVSKHSGVVLGGEVMGGKGAGELINAIGIAVQNHMTINDLLMMQIGTQPLLTASPAAFPLIKAAEVAAKALKK</sequence>
<evidence type="ECO:0000256" key="2">
    <source>
        <dbReference type="ARBA" id="ARBA00009130"/>
    </source>
</evidence>
<evidence type="ECO:0000256" key="6">
    <source>
        <dbReference type="ARBA" id="ARBA00023284"/>
    </source>
</evidence>